<dbReference type="PANTHER" id="PTHR43664:SF1">
    <property type="entry name" value="BETA-METHYLMALYL-COA DEHYDRATASE"/>
    <property type="match status" value="1"/>
</dbReference>
<dbReference type="Pfam" id="PF01575">
    <property type="entry name" value="MaoC_dehydratas"/>
    <property type="match status" value="1"/>
</dbReference>
<dbReference type="Proteomes" id="UP001356170">
    <property type="component" value="Unassembled WGS sequence"/>
</dbReference>
<gene>
    <name evidence="2" type="ORF">V3390_02645</name>
</gene>
<dbReference type="PANTHER" id="PTHR43664">
    <property type="entry name" value="MONOAMINE OXIDASE-RELATED"/>
    <property type="match status" value="1"/>
</dbReference>
<protein>
    <submittedName>
        <fullName evidence="2">MaoC family dehydratase</fullName>
    </submittedName>
</protein>
<keyword evidence="3" id="KW-1185">Reference proteome</keyword>
<evidence type="ECO:0000313" key="3">
    <source>
        <dbReference type="Proteomes" id="UP001356170"/>
    </source>
</evidence>
<reference evidence="2 3" key="1">
    <citation type="submission" date="2024-01" db="EMBL/GenBank/DDBJ databases">
        <title>Novel species of the genus Luteimonas isolated from rivers.</title>
        <authorList>
            <person name="Lu H."/>
        </authorList>
    </citation>
    <scope>NUCLEOTIDE SEQUENCE [LARGE SCALE GENOMIC DNA]</scope>
    <source>
        <strain evidence="2 3">FXH3W</strain>
    </source>
</reference>
<dbReference type="Gene3D" id="3.10.129.10">
    <property type="entry name" value="Hotdog Thioesterase"/>
    <property type="match status" value="1"/>
</dbReference>
<dbReference type="InterPro" id="IPR029069">
    <property type="entry name" value="HotDog_dom_sf"/>
</dbReference>
<evidence type="ECO:0000259" key="1">
    <source>
        <dbReference type="Pfam" id="PF01575"/>
    </source>
</evidence>
<dbReference type="CDD" id="cd03454">
    <property type="entry name" value="YdeM"/>
    <property type="match status" value="1"/>
</dbReference>
<evidence type="ECO:0000313" key="2">
    <source>
        <dbReference type="EMBL" id="MEF2155132.1"/>
    </source>
</evidence>
<name>A0ABU7UXC8_9GAMM</name>
<dbReference type="InterPro" id="IPR052342">
    <property type="entry name" value="MCH/BMMD"/>
</dbReference>
<dbReference type="SUPFAM" id="SSF54637">
    <property type="entry name" value="Thioesterase/thiol ester dehydrase-isomerase"/>
    <property type="match status" value="1"/>
</dbReference>
<organism evidence="2 3">
    <name type="scientific">Aquilutibacter rugosus</name>
    <dbReference type="NCBI Taxonomy" id="3115820"/>
    <lineage>
        <taxon>Bacteria</taxon>
        <taxon>Pseudomonadati</taxon>
        <taxon>Pseudomonadota</taxon>
        <taxon>Gammaproteobacteria</taxon>
        <taxon>Lysobacterales</taxon>
        <taxon>Lysobacteraceae</taxon>
        <taxon>Aquilutibacter</taxon>
    </lineage>
</organism>
<accession>A0ABU7UXC8</accession>
<dbReference type="RefSeq" id="WP_331690184.1">
    <property type="nucleotide sequence ID" value="NZ_JAZHBN010000008.1"/>
</dbReference>
<comment type="caution">
    <text evidence="2">The sequence shown here is derived from an EMBL/GenBank/DDBJ whole genome shotgun (WGS) entry which is preliminary data.</text>
</comment>
<proteinExistence type="predicted"/>
<dbReference type="InterPro" id="IPR002539">
    <property type="entry name" value="MaoC-like_dom"/>
</dbReference>
<dbReference type="EMBL" id="JAZHBO010000001">
    <property type="protein sequence ID" value="MEF2155132.1"/>
    <property type="molecule type" value="Genomic_DNA"/>
</dbReference>
<sequence length="158" mass="17269">MQIESINTTPMGLYLEDFEVGMTFFSGTYPPLTATQIVEFASEFDPQPFHLDPIAARDTFFEGLAASGWHTAAISMRLLVQSVPVQGGLIGAGSELAWPLAVRPGDVLRLVVTVQNVRGSLSKPDRGYVVVQMETLNQNDEVVQRGKARMLAFKKPTA</sequence>
<feature type="domain" description="MaoC-like" evidence="1">
    <location>
        <begin position="31"/>
        <end position="119"/>
    </location>
</feature>